<evidence type="ECO:0000313" key="3">
    <source>
        <dbReference type="Proteomes" id="UP001159405"/>
    </source>
</evidence>
<organism evidence="2 3">
    <name type="scientific">Porites lobata</name>
    <dbReference type="NCBI Taxonomy" id="104759"/>
    <lineage>
        <taxon>Eukaryota</taxon>
        <taxon>Metazoa</taxon>
        <taxon>Cnidaria</taxon>
        <taxon>Anthozoa</taxon>
        <taxon>Hexacorallia</taxon>
        <taxon>Scleractinia</taxon>
        <taxon>Fungiina</taxon>
        <taxon>Poritidae</taxon>
        <taxon>Porites</taxon>
    </lineage>
</organism>
<protein>
    <submittedName>
        <fullName evidence="2">Uncharacterized protein</fullName>
    </submittedName>
</protein>
<dbReference type="EMBL" id="CALNXK010000062">
    <property type="protein sequence ID" value="CAH3139317.1"/>
    <property type="molecule type" value="Genomic_DNA"/>
</dbReference>
<sequence>LELEEELLRQESGGGPVTELILSSLELWTQRNQFSNEQIPINGLQHILVKQKARQANDPFSEAAKGGYRPQASVPPPPLAS</sequence>
<accession>A0ABN8PDP7</accession>
<name>A0ABN8PDP7_9CNID</name>
<dbReference type="Proteomes" id="UP001159405">
    <property type="component" value="Unassembled WGS sequence"/>
</dbReference>
<evidence type="ECO:0000256" key="1">
    <source>
        <dbReference type="SAM" id="MobiDB-lite"/>
    </source>
</evidence>
<feature type="non-terminal residue" evidence="2">
    <location>
        <position position="1"/>
    </location>
</feature>
<gene>
    <name evidence="2" type="ORF">PLOB_00040619</name>
</gene>
<proteinExistence type="predicted"/>
<reference evidence="2 3" key="1">
    <citation type="submission" date="2022-05" db="EMBL/GenBank/DDBJ databases">
        <authorList>
            <consortium name="Genoscope - CEA"/>
            <person name="William W."/>
        </authorList>
    </citation>
    <scope>NUCLEOTIDE SEQUENCE [LARGE SCALE GENOMIC DNA]</scope>
</reference>
<evidence type="ECO:0000313" key="2">
    <source>
        <dbReference type="EMBL" id="CAH3139317.1"/>
    </source>
</evidence>
<comment type="caution">
    <text evidence="2">The sequence shown here is derived from an EMBL/GenBank/DDBJ whole genome shotgun (WGS) entry which is preliminary data.</text>
</comment>
<feature type="region of interest" description="Disordered" evidence="1">
    <location>
        <begin position="61"/>
        <end position="81"/>
    </location>
</feature>
<keyword evidence="3" id="KW-1185">Reference proteome</keyword>